<protein>
    <recommendedName>
        <fullName evidence="3">DUF2442 domain-containing protein</fullName>
    </recommendedName>
</protein>
<sequence>MTEELPRIESVETLVPLTLQIKWKEGGVSTVNLAGWIATGGELLAALAHAPLFASAHVAEYGTSVAWGEDDDWMIDAEHLRLLAEEQAPIDVAAWQEKARLSNHEAADLLGVSLSTWNLYKAGELGRGAKVVAIALRAAMRDPLIMQAHYRPRKAGRPKKEVLA</sequence>
<organism evidence="1 2">
    <name type="scientific">Labrys neptuniae</name>
    <dbReference type="NCBI Taxonomy" id="376174"/>
    <lineage>
        <taxon>Bacteria</taxon>
        <taxon>Pseudomonadati</taxon>
        <taxon>Pseudomonadota</taxon>
        <taxon>Alphaproteobacteria</taxon>
        <taxon>Hyphomicrobiales</taxon>
        <taxon>Xanthobacteraceae</taxon>
        <taxon>Labrys</taxon>
    </lineage>
</organism>
<reference evidence="1 2" key="1">
    <citation type="submission" date="2024-07" db="EMBL/GenBank/DDBJ databases">
        <title>Description of Labrys sedimenti sp. nov., isolated from a diclofenac-degrading enrichment culture.</title>
        <authorList>
            <person name="Tancsics A."/>
            <person name="Csepanyi A."/>
        </authorList>
    </citation>
    <scope>NUCLEOTIDE SEQUENCE [LARGE SCALE GENOMIC DNA]</scope>
    <source>
        <strain evidence="1 2">LMG 23578</strain>
    </source>
</reference>
<dbReference type="InterPro" id="IPR036782">
    <property type="entry name" value="NE0471-like_N"/>
</dbReference>
<proteinExistence type="predicted"/>
<evidence type="ECO:0000313" key="2">
    <source>
        <dbReference type="Proteomes" id="UP001555786"/>
    </source>
</evidence>
<comment type="caution">
    <text evidence="1">The sequence shown here is derived from an EMBL/GenBank/DDBJ whole genome shotgun (WGS) entry which is preliminary data.</text>
</comment>
<evidence type="ECO:0008006" key="3">
    <source>
        <dbReference type="Google" id="ProtNLM"/>
    </source>
</evidence>
<dbReference type="InterPro" id="IPR010982">
    <property type="entry name" value="Lambda_DNA-bd_dom_sf"/>
</dbReference>
<dbReference type="SUPFAM" id="SSF143880">
    <property type="entry name" value="NE0471 N-terminal domain-like"/>
    <property type="match status" value="1"/>
</dbReference>
<dbReference type="Proteomes" id="UP001555786">
    <property type="component" value="Unassembled WGS sequence"/>
</dbReference>
<name>A0ABV3PFZ0_9HYPH</name>
<keyword evidence="2" id="KW-1185">Reference proteome</keyword>
<gene>
    <name evidence="1" type="ORF">ABXS05_03230</name>
</gene>
<dbReference type="Gene3D" id="3.30.2020.10">
    <property type="entry name" value="NE0471-like N-terminal domain"/>
    <property type="match status" value="1"/>
</dbReference>
<dbReference type="Gene3D" id="1.10.260.40">
    <property type="entry name" value="lambda repressor-like DNA-binding domains"/>
    <property type="match status" value="1"/>
</dbReference>
<accession>A0ABV3PFZ0</accession>
<evidence type="ECO:0000313" key="1">
    <source>
        <dbReference type="EMBL" id="MEW9304535.1"/>
    </source>
</evidence>
<dbReference type="EMBL" id="JBFNQD010000001">
    <property type="protein sequence ID" value="MEW9304535.1"/>
    <property type="molecule type" value="Genomic_DNA"/>
</dbReference>
<dbReference type="RefSeq" id="WP_367622893.1">
    <property type="nucleotide sequence ID" value="NZ_JBFNQD010000001.1"/>
</dbReference>